<evidence type="ECO:0000256" key="2">
    <source>
        <dbReference type="SAM" id="MobiDB-lite"/>
    </source>
</evidence>
<feature type="non-terminal residue" evidence="3">
    <location>
        <position position="333"/>
    </location>
</feature>
<feature type="region of interest" description="Disordered" evidence="2">
    <location>
        <begin position="94"/>
        <end position="132"/>
    </location>
</feature>
<feature type="coiled-coil region" evidence="1">
    <location>
        <begin position="43"/>
        <end position="70"/>
    </location>
</feature>
<keyword evidence="1" id="KW-0175">Coiled coil</keyword>
<evidence type="ECO:0000313" key="3">
    <source>
        <dbReference type="EMBL" id="JAT73851.1"/>
    </source>
</evidence>
<accession>A0A1D2A440</accession>
<proteinExistence type="predicted"/>
<dbReference type="EMBL" id="GDKF01004771">
    <property type="protein sequence ID" value="JAT73851.1"/>
    <property type="molecule type" value="Transcribed_RNA"/>
</dbReference>
<dbReference type="Gene3D" id="1.20.5.170">
    <property type="match status" value="1"/>
</dbReference>
<sequence>MSVSTRQSAPDTAQGTTDPGVLRARQLNKEAQQRFRQRQAALVQDQESRLVAGQEEIATLKQENRVLRRSIDLQLRVLGCRDAMLAAFRDGAHLNPARQRPAGREMSTEPQALPGQQPSSPQPRDEEGAGRACLGASPKYQAHDASPGSGSGHPVLQAPCGGVAARAEAASGVEGEHCEEWEELLEGSIHTADDVRDFFDRWQARNALLVRDYLARRNAASRERLEGHMAHMMRIWEGLYQRLGLLVLAVVLELVVQRGSQAGPPDLAAAKLLRLVSSENLSKMGAMVREESAARAAPGRECQEAVAELMGLGSLPCGGEQLSMGASASLTLR</sequence>
<feature type="compositionally biased region" description="Polar residues" evidence="2">
    <location>
        <begin position="1"/>
        <end position="17"/>
    </location>
</feature>
<feature type="compositionally biased region" description="Polar residues" evidence="2">
    <location>
        <begin position="108"/>
        <end position="119"/>
    </location>
</feature>
<evidence type="ECO:0008006" key="4">
    <source>
        <dbReference type="Google" id="ProtNLM"/>
    </source>
</evidence>
<reference evidence="3" key="1">
    <citation type="submission" date="2015-08" db="EMBL/GenBank/DDBJ databases">
        <authorList>
            <person name="Babu N.S."/>
            <person name="Beckwith C.J."/>
            <person name="Beseler K.G."/>
            <person name="Brison A."/>
            <person name="Carone J.V."/>
            <person name="Caskin T.P."/>
            <person name="Diamond M."/>
            <person name="Durham M.E."/>
            <person name="Foxe J.M."/>
            <person name="Go M."/>
            <person name="Henderson B.A."/>
            <person name="Jones I.B."/>
            <person name="McGettigan J.A."/>
            <person name="Micheletti S.J."/>
            <person name="Nasrallah M.E."/>
            <person name="Ortiz D."/>
            <person name="Piller C.R."/>
            <person name="Privatt S.R."/>
            <person name="Schneider S.L."/>
            <person name="Sharp S."/>
            <person name="Smith T.C."/>
            <person name="Stanton J.D."/>
            <person name="Ullery H.E."/>
            <person name="Wilson R.J."/>
            <person name="Serrano M.G."/>
            <person name="Buck G."/>
            <person name="Lee V."/>
            <person name="Wang Y."/>
            <person name="Carvalho R."/>
            <person name="Voegtly L."/>
            <person name="Shi R."/>
            <person name="Duckworth R."/>
            <person name="Johnson A."/>
            <person name="Loviza R."/>
            <person name="Walstead R."/>
            <person name="Shah Z."/>
            <person name="Kiflezghi M."/>
            <person name="Wade K."/>
            <person name="Ball S.L."/>
            <person name="Bradley K.W."/>
            <person name="Asai D.J."/>
            <person name="Bowman C.A."/>
            <person name="Russell D.A."/>
            <person name="Pope W.H."/>
            <person name="Jacobs-Sera D."/>
            <person name="Hendrix R.W."/>
            <person name="Hatfull G.F."/>
        </authorList>
    </citation>
    <scope>NUCLEOTIDE SEQUENCE</scope>
</reference>
<organism evidence="3">
    <name type="scientific">Auxenochlorella protothecoides</name>
    <name type="common">Green microalga</name>
    <name type="synonym">Chlorella protothecoides</name>
    <dbReference type="NCBI Taxonomy" id="3075"/>
    <lineage>
        <taxon>Eukaryota</taxon>
        <taxon>Viridiplantae</taxon>
        <taxon>Chlorophyta</taxon>
        <taxon>core chlorophytes</taxon>
        <taxon>Trebouxiophyceae</taxon>
        <taxon>Chlorellales</taxon>
        <taxon>Chlorellaceae</taxon>
        <taxon>Auxenochlorella</taxon>
    </lineage>
</organism>
<evidence type="ECO:0000256" key="1">
    <source>
        <dbReference type="SAM" id="Coils"/>
    </source>
</evidence>
<gene>
    <name evidence="3" type="ORF">g.34563</name>
</gene>
<dbReference type="AlphaFoldDB" id="A0A1D2A440"/>
<protein>
    <recommendedName>
        <fullName evidence="4">BZIP domain-containing protein</fullName>
    </recommendedName>
</protein>
<name>A0A1D2A440_AUXPR</name>
<feature type="region of interest" description="Disordered" evidence="2">
    <location>
        <begin position="1"/>
        <end position="22"/>
    </location>
</feature>
<dbReference type="CDD" id="cd14686">
    <property type="entry name" value="bZIP"/>
    <property type="match status" value="1"/>
</dbReference>